<evidence type="ECO:0000256" key="2">
    <source>
        <dbReference type="ARBA" id="ARBA00023285"/>
    </source>
</evidence>
<dbReference type="GO" id="GO:0031419">
    <property type="term" value="F:cobalamin binding"/>
    <property type="evidence" value="ECO:0007669"/>
    <property type="project" value="InterPro"/>
</dbReference>
<evidence type="ECO:0000313" key="5">
    <source>
        <dbReference type="EMBL" id="SFF58522.1"/>
    </source>
</evidence>
<dbReference type="EMBL" id="FONW01000010">
    <property type="protein sequence ID" value="SFF58522.1"/>
    <property type="molecule type" value="Genomic_DNA"/>
</dbReference>
<dbReference type="GO" id="GO:0046653">
    <property type="term" value="P:tetrahydrofolate metabolic process"/>
    <property type="evidence" value="ECO:0007669"/>
    <property type="project" value="TreeGrafter"/>
</dbReference>
<accession>A0A1I2JUI0</accession>
<dbReference type="PROSITE" id="PS51332">
    <property type="entry name" value="B12_BINDING"/>
    <property type="match status" value="1"/>
</dbReference>
<proteinExistence type="predicted"/>
<dbReference type="PANTHER" id="PTHR45833">
    <property type="entry name" value="METHIONINE SYNTHASE"/>
    <property type="match status" value="1"/>
</dbReference>
<dbReference type="GO" id="GO:0046872">
    <property type="term" value="F:metal ion binding"/>
    <property type="evidence" value="ECO:0007669"/>
    <property type="project" value="UniProtKB-KW"/>
</dbReference>
<name>A0A1I2JUI0_9BACT</name>
<dbReference type="PROSITE" id="PS51337">
    <property type="entry name" value="B12_BINDING_NTER"/>
    <property type="match status" value="1"/>
</dbReference>
<dbReference type="Pfam" id="PF02607">
    <property type="entry name" value="B12-binding_2"/>
    <property type="match status" value="1"/>
</dbReference>
<dbReference type="Pfam" id="PF02310">
    <property type="entry name" value="B12-binding"/>
    <property type="match status" value="1"/>
</dbReference>
<dbReference type="SUPFAM" id="SSF52242">
    <property type="entry name" value="Cobalamin (vitamin B12)-binding domain"/>
    <property type="match status" value="1"/>
</dbReference>
<evidence type="ECO:0000259" key="3">
    <source>
        <dbReference type="PROSITE" id="PS51332"/>
    </source>
</evidence>
<dbReference type="InterPro" id="IPR003759">
    <property type="entry name" value="Cbl-bd_cap"/>
</dbReference>
<dbReference type="InterPro" id="IPR036724">
    <property type="entry name" value="Cobalamin-bd_sf"/>
</dbReference>
<dbReference type="STRING" id="655355.SAMN05216283_1108"/>
<dbReference type="RefSeq" id="WP_093920881.1">
    <property type="nucleotide sequence ID" value="NZ_FONW01000010.1"/>
</dbReference>
<keyword evidence="1" id="KW-0479">Metal-binding</keyword>
<keyword evidence="2" id="KW-0170">Cobalt</keyword>
<feature type="domain" description="B12-binding N-terminal" evidence="4">
    <location>
        <begin position="13"/>
        <end position="103"/>
    </location>
</feature>
<dbReference type="PANTHER" id="PTHR45833:SF1">
    <property type="entry name" value="METHIONINE SYNTHASE"/>
    <property type="match status" value="1"/>
</dbReference>
<dbReference type="SUPFAM" id="SSF47644">
    <property type="entry name" value="Methionine synthase domain"/>
    <property type="match status" value="1"/>
</dbReference>
<sequence length="223" mass="23765">MKDELLKKLSACVEFGKTNKAALYPPQMKGEDGADEITSQLLDVGVGAQEILTEGLMPGMEKVGIKFRENKIFVPQVLMSAKAMGMSMVHLKPFFTSGAAKQKGTFIIGTVQGDLHDIGKNLVAMMVEGSGYKVIDLGTDCLAEKYIAAIKENPGAAVGLSALLTTTMVNMEQITKDIKAVFPETLVTIGGAPVNDDFCLKIGADNYSADPQGVVDFLNTKIA</sequence>
<evidence type="ECO:0000313" key="6">
    <source>
        <dbReference type="Proteomes" id="UP000198964"/>
    </source>
</evidence>
<dbReference type="AlphaFoldDB" id="A0A1I2JUI0"/>
<dbReference type="GO" id="GO:0005829">
    <property type="term" value="C:cytosol"/>
    <property type="evidence" value="ECO:0007669"/>
    <property type="project" value="TreeGrafter"/>
</dbReference>
<dbReference type="InterPro" id="IPR050554">
    <property type="entry name" value="Met_Synthase/Corrinoid"/>
</dbReference>
<reference evidence="5 6" key="1">
    <citation type="submission" date="2016-10" db="EMBL/GenBank/DDBJ databases">
        <authorList>
            <person name="de Groot N.N."/>
        </authorList>
    </citation>
    <scope>NUCLEOTIDE SEQUENCE [LARGE SCALE GENOMIC DNA]</scope>
    <source>
        <strain evidence="5 6">CGMCC 1.9156</strain>
    </source>
</reference>
<dbReference type="InterPro" id="IPR006158">
    <property type="entry name" value="Cobalamin-bd"/>
</dbReference>
<dbReference type="Gene3D" id="3.40.50.280">
    <property type="entry name" value="Cobalamin-binding domain"/>
    <property type="match status" value="1"/>
</dbReference>
<organism evidence="5 6">
    <name type="scientific">Sunxiuqinia elliptica</name>
    <dbReference type="NCBI Taxonomy" id="655355"/>
    <lineage>
        <taxon>Bacteria</taxon>
        <taxon>Pseudomonadati</taxon>
        <taxon>Bacteroidota</taxon>
        <taxon>Bacteroidia</taxon>
        <taxon>Marinilabiliales</taxon>
        <taxon>Prolixibacteraceae</taxon>
        <taxon>Sunxiuqinia</taxon>
    </lineage>
</organism>
<dbReference type="GO" id="GO:0008705">
    <property type="term" value="F:methionine synthase activity"/>
    <property type="evidence" value="ECO:0007669"/>
    <property type="project" value="TreeGrafter"/>
</dbReference>
<dbReference type="Gene3D" id="1.10.1240.10">
    <property type="entry name" value="Methionine synthase domain"/>
    <property type="match status" value="1"/>
</dbReference>
<dbReference type="SMART" id="SM01018">
    <property type="entry name" value="B12-binding_2"/>
    <property type="match status" value="1"/>
</dbReference>
<feature type="domain" description="B12-binding" evidence="3">
    <location>
        <begin position="103"/>
        <end position="223"/>
    </location>
</feature>
<dbReference type="GO" id="GO:0050667">
    <property type="term" value="P:homocysteine metabolic process"/>
    <property type="evidence" value="ECO:0007669"/>
    <property type="project" value="TreeGrafter"/>
</dbReference>
<keyword evidence="6" id="KW-1185">Reference proteome</keyword>
<dbReference type="InterPro" id="IPR036594">
    <property type="entry name" value="Meth_synthase_dom"/>
</dbReference>
<protein>
    <submittedName>
        <fullName evidence="5">Methanogenic corrinoid protein MtbC1</fullName>
    </submittedName>
</protein>
<gene>
    <name evidence="5" type="ORF">SAMN05216283_1108</name>
</gene>
<dbReference type="Proteomes" id="UP000198964">
    <property type="component" value="Unassembled WGS sequence"/>
</dbReference>
<evidence type="ECO:0000256" key="1">
    <source>
        <dbReference type="ARBA" id="ARBA00022723"/>
    </source>
</evidence>
<evidence type="ECO:0000259" key="4">
    <source>
        <dbReference type="PROSITE" id="PS51337"/>
    </source>
</evidence>